<keyword evidence="3" id="KW-0805">Transcription regulation</keyword>
<protein>
    <submittedName>
        <fullName evidence="9">Myb proto-oncogene protein</fullName>
    </submittedName>
</protein>
<dbReference type="InterPro" id="IPR001005">
    <property type="entry name" value="SANT/Myb"/>
</dbReference>
<dbReference type="PROSITE" id="PS51294">
    <property type="entry name" value="HTH_MYB"/>
    <property type="match status" value="2"/>
</dbReference>
<evidence type="ECO:0000256" key="3">
    <source>
        <dbReference type="ARBA" id="ARBA00023015"/>
    </source>
</evidence>
<dbReference type="Pfam" id="PF00249">
    <property type="entry name" value="Myb_DNA-binding"/>
    <property type="match status" value="2"/>
</dbReference>
<keyword evidence="4" id="KW-0238">DNA-binding</keyword>
<evidence type="ECO:0000313" key="9">
    <source>
        <dbReference type="EMBL" id="QCE16429.1"/>
    </source>
</evidence>
<evidence type="ECO:0000256" key="4">
    <source>
        <dbReference type="ARBA" id="ARBA00023125"/>
    </source>
</evidence>
<dbReference type="Gramene" id="Vigun09g228000.1.v1.2">
    <property type="protein sequence ID" value="Vigun09g228000.1.v1.2"/>
    <property type="gene ID" value="Vigun09g228000.v1.2"/>
</dbReference>
<dbReference type="EMBL" id="CP039355">
    <property type="protein sequence ID" value="QCE16429.1"/>
    <property type="molecule type" value="Genomic_DNA"/>
</dbReference>
<dbReference type="PROSITE" id="PS50090">
    <property type="entry name" value="MYB_LIKE"/>
    <property type="match status" value="2"/>
</dbReference>
<feature type="domain" description="Myb-like" evidence="7">
    <location>
        <begin position="9"/>
        <end position="62"/>
    </location>
</feature>
<dbReference type="GO" id="GO:0005634">
    <property type="term" value="C:nucleus"/>
    <property type="evidence" value="ECO:0007669"/>
    <property type="project" value="UniProtKB-SubCell"/>
</dbReference>
<reference evidence="9 10" key="1">
    <citation type="submission" date="2019-04" db="EMBL/GenBank/DDBJ databases">
        <title>An improved genome assembly and genetic linkage map for asparagus bean, Vigna unguiculata ssp. sesquipedialis.</title>
        <authorList>
            <person name="Xia Q."/>
            <person name="Zhang R."/>
            <person name="Dong Y."/>
        </authorList>
    </citation>
    <scope>NUCLEOTIDE SEQUENCE [LARGE SCALE GENOMIC DNA]</scope>
    <source>
        <tissue evidence="9">Leaf</tissue>
    </source>
</reference>
<dbReference type="PANTHER" id="PTHR48000:SF67">
    <property type="entry name" value="MYB-LIKE DNA-BINDING DOMAIN CONTAINING PROTEIN, EXPRESSED"/>
    <property type="match status" value="1"/>
</dbReference>
<feature type="domain" description="Myb-like" evidence="7">
    <location>
        <begin position="63"/>
        <end position="113"/>
    </location>
</feature>
<keyword evidence="10" id="KW-1185">Reference proteome</keyword>
<gene>
    <name evidence="9" type="ORF">DEO72_LG11g3444</name>
</gene>
<evidence type="ECO:0000256" key="5">
    <source>
        <dbReference type="ARBA" id="ARBA00023163"/>
    </source>
</evidence>
<evidence type="ECO:0000313" key="10">
    <source>
        <dbReference type="Proteomes" id="UP000501690"/>
    </source>
</evidence>
<dbReference type="OrthoDB" id="2143914at2759"/>
<feature type="domain" description="HTH myb-type" evidence="8">
    <location>
        <begin position="63"/>
        <end position="117"/>
    </location>
</feature>
<evidence type="ECO:0000259" key="8">
    <source>
        <dbReference type="PROSITE" id="PS51294"/>
    </source>
</evidence>
<dbReference type="Gene3D" id="1.10.10.60">
    <property type="entry name" value="Homeodomain-like"/>
    <property type="match status" value="2"/>
</dbReference>
<dbReference type="PANTHER" id="PTHR48000">
    <property type="entry name" value="OS09G0431300 PROTEIN"/>
    <property type="match status" value="1"/>
</dbReference>
<evidence type="ECO:0000256" key="2">
    <source>
        <dbReference type="ARBA" id="ARBA00022737"/>
    </source>
</evidence>
<keyword evidence="6" id="KW-0539">Nucleus</keyword>
<name>A0A4D6NV57_VIGUN</name>
<keyword evidence="2" id="KW-0677">Repeat</keyword>
<keyword evidence="5" id="KW-0804">Transcription</keyword>
<accession>A0A4D6NV57</accession>
<feature type="domain" description="HTH myb-type" evidence="8">
    <location>
        <begin position="9"/>
        <end position="62"/>
    </location>
</feature>
<evidence type="ECO:0000259" key="7">
    <source>
        <dbReference type="PROSITE" id="PS50090"/>
    </source>
</evidence>
<dbReference type="CDD" id="cd00167">
    <property type="entry name" value="SANT"/>
    <property type="match status" value="2"/>
</dbReference>
<dbReference type="InterPro" id="IPR009057">
    <property type="entry name" value="Homeodomain-like_sf"/>
</dbReference>
<sequence length="342" mass="37857">MGRAPCCDKANVKKGPWSPEEDAKLKSYIEQHGTGGNWIALPQKIGLKRCGKSCRLRWLNYLRPNIKHGGFSEEEDNIICSLYVSIGSRWSVIAAQLPGRTDNDIKNYWNTRLKKKLLGKHRKELQARNKGNGVVKQENNSSLLLQENSVQQQPCWPQIPAPPLSSYTSQTPSFNDQDSIRKLLIKLGGRFSDDYEPIGLNNVQFPQGSFSSTQQIQEEQVHVSSSGCMNSIGNGNSQVQFGQSNNEYCSELVQGEVSFSSVGIGEMVSTNDYSQRLLGGLEFLYGEEMINDKIMGGGCASSCCGQTTNWGETSSVMYPPLVASSFEGVMPRQSAFQELSYP</sequence>
<dbReference type="GO" id="GO:0003677">
    <property type="term" value="F:DNA binding"/>
    <property type="evidence" value="ECO:0007669"/>
    <property type="project" value="UniProtKB-KW"/>
</dbReference>
<dbReference type="AlphaFoldDB" id="A0A4D6NV57"/>
<comment type="subcellular location">
    <subcellularLocation>
        <location evidence="1">Nucleus</location>
    </subcellularLocation>
</comment>
<dbReference type="SUPFAM" id="SSF46689">
    <property type="entry name" value="Homeodomain-like"/>
    <property type="match status" value="1"/>
</dbReference>
<dbReference type="Proteomes" id="UP000501690">
    <property type="component" value="Linkage Group LG11"/>
</dbReference>
<organism evidence="9 10">
    <name type="scientific">Vigna unguiculata</name>
    <name type="common">Cowpea</name>
    <dbReference type="NCBI Taxonomy" id="3917"/>
    <lineage>
        <taxon>Eukaryota</taxon>
        <taxon>Viridiplantae</taxon>
        <taxon>Streptophyta</taxon>
        <taxon>Embryophyta</taxon>
        <taxon>Tracheophyta</taxon>
        <taxon>Spermatophyta</taxon>
        <taxon>Magnoliopsida</taxon>
        <taxon>eudicotyledons</taxon>
        <taxon>Gunneridae</taxon>
        <taxon>Pentapetalae</taxon>
        <taxon>rosids</taxon>
        <taxon>fabids</taxon>
        <taxon>Fabales</taxon>
        <taxon>Fabaceae</taxon>
        <taxon>Papilionoideae</taxon>
        <taxon>50 kb inversion clade</taxon>
        <taxon>NPAAA clade</taxon>
        <taxon>indigoferoid/millettioid clade</taxon>
        <taxon>Phaseoleae</taxon>
        <taxon>Vigna</taxon>
    </lineage>
</organism>
<proteinExistence type="predicted"/>
<dbReference type="FunFam" id="1.10.10.60:FF:000283">
    <property type="entry name" value="Transcription factor RAX3"/>
    <property type="match status" value="1"/>
</dbReference>
<evidence type="ECO:0000256" key="1">
    <source>
        <dbReference type="ARBA" id="ARBA00004123"/>
    </source>
</evidence>
<dbReference type="FunFam" id="1.10.10.60:FF:000015">
    <property type="entry name" value="Transcription factor RAX3"/>
    <property type="match status" value="1"/>
</dbReference>
<dbReference type="SMART" id="SM00717">
    <property type="entry name" value="SANT"/>
    <property type="match status" value="2"/>
</dbReference>
<dbReference type="InterPro" id="IPR017930">
    <property type="entry name" value="Myb_dom"/>
</dbReference>
<evidence type="ECO:0000256" key="6">
    <source>
        <dbReference type="ARBA" id="ARBA00023242"/>
    </source>
</evidence>